<name>A0A1D2L474_BROTH</name>
<evidence type="ECO:0000256" key="2">
    <source>
        <dbReference type="ARBA" id="ARBA00022763"/>
    </source>
</evidence>
<keyword evidence="1 6" id="KW-0963">Cytoplasm</keyword>
<evidence type="ECO:0000313" key="11">
    <source>
        <dbReference type="Proteomes" id="UP000270190"/>
    </source>
</evidence>
<dbReference type="GeneID" id="66538127"/>
<dbReference type="GO" id="GO:0006281">
    <property type="term" value="P:DNA repair"/>
    <property type="evidence" value="ECO:0007669"/>
    <property type="project" value="UniProtKB-UniRule"/>
</dbReference>
<feature type="domain" description="Helix-hairpin-helix DNA-binding motif class 1" evidence="7">
    <location>
        <begin position="107"/>
        <end position="126"/>
    </location>
</feature>
<dbReference type="AlphaFoldDB" id="A0A1D2L474"/>
<comment type="function">
    <text evidence="6">The RuvA-RuvB-RuvC complex processes Holliday junction (HJ) DNA during genetic recombination and DNA repair, while the RuvA-RuvB complex plays an important role in the rescue of blocked DNA replication forks via replication fork reversal (RFR). RuvA specifically binds to HJ cruciform DNA, conferring on it an open structure. The RuvB hexamer acts as an ATP-dependent pump, pulling dsDNA into and through the RuvAB complex. HJ branch migration allows RuvC to scan DNA until it finds its consensus sequence, where it cleaves and resolves the cruciform DNA.</text>
</comment>
<reference evidence="8 10" key="1">
    <citation type="submission" date="2017-09" db="EMBL/GenBank/DDBJ databases">
        <title>Complete Genome Sequences of Two Strains of the Meat Spoilage Bacterium Brochothrix thermosphacta Isolated from Ground Chicken.</title>
        <authorList>
            <person name="Paoli G.C."/>
            <person name="Wijey C."/>
            <person name="Chen C.-Y."/>
            <person name="Nguyen L."/>
            <person name="Yan X."/>
            <person name="Irwin P.L."/>
        </authorList>
    </citation>
    <scope>NUCLEOTIDE SEQUENCE [LARGE SCALE GENOMIC DNA]</scope>
    <source>
        <strain evidence="8 10">BI</strain>
    </source>
</reference>
<dbReference type="KEGG" id="bths:CNY62_02055"/>
<dbReference type="RefSeq" id="WP_029092316.1">
    <property type="nucleotide sequence ID" value="NZ_CBCPHX010000003.1"/>
</dbReference>
<dbReference type="SUPFAM" id="SSF47781">
    <property type="entry name" value="RuvA domain 2-like"/>
    <property type="match status" value="1"/>
</dbReference>
<keyword evidence="10" id="KW-1185">Reference proteome</keyword>
<dbReference type="GO" id="GO:0048476">
    <property type="term" value="C:Holliday junction resolvase complex"/>
    <property type="evidence" value="ECO:0007669"/>
    <property type="project" value="UniProtKB-UniRule"/>
</dbReference>
<dbReference type="Pfam" id="PF07499">
    <property type="entry name" value="RuvA_C"/>
    <property type="match status" value="1"/>
</dbReference>
<reference evidence="9" key="3">
    <citation type="submission" date="2018-04" db="EMBL/GenBank/DDBJ databases">
        <authorList>
            <person name="Go L.Y."/>
            <person name="Mitchell J.A."/>
        </authorList>
    </citation>
    <scope>NUCLEOTIDE SEQUENCE</scope>
    <source>
        <strain evidence="9">BSAS1 3</strain>
    </source>
</reference>
<comment type="domain">
    <text evidence="6">Has three domains with a flexible linker between the domains II and III and assumes an 'L' shape. Domain III is highly mobile and contacts RuvB.</text>
</comment>
<comment type="subcellular location">
    <subcellularLocation>
        <location evidence="6">Cytoplasm</location>
    </subcellularLocation>
</comment>
<keyword evidence="5 6" id="KW-0234">DNA repair</keyword>
<keyword evidence="9" id="KW-0067">ATP-binding</keyword>
<dbReference type="Pfam" id="PF01330">
    <property type="entry name" value="RuvA_N"/>
    <property type="match status" value="1"/>
</dbReference>
<keyword evidence="4 6" id="KW-0233">DNA recombination</keyword>
<dbReference type="InterPro" id="IPR036267">
    <property type="entry name" value="RuvA_C_sf"/>
</dbReference>
<dbReference type="Proteomes" id="UP000270190">
    <property type="component" value="Unassembled WGS sequence"/>
</dbReference>
<dbReference type="STRING" id="2756.BFR44_01525"/>
<evidence type="ECO:0000259" key="7">
    <source>
        <dbReference type="SMART" id="SM00278"/>
    </source>
</evidence>
<dbReference type="GO" id="GO:0009379">
    <property type="term" value="C:Holliday junction helicase complex"/>
    <property type="evidence" value="ECO:0007669"/>
    <property type="project" value="InterPro"/>
</dbReference>
<dbReference type="EMBL" id="OUNC01000002">
    <property type="protein sequence ID" value="SPP26650.1"/>
    <property type="molecule type" value="Genomic_DNA"/>
</dbReference>
<evidence type="ECO:0000313" key="8">
    <source>
        <dbReference type="EMBL" id="ATF25267.1"/>
    </source>
</evidence>
<dbReference type="CDD" id="cd14332">
    <property type="entry name" value="UBA_RuvA_C"/>
    <property type="match status" value="1"/>
</dbReference>
<reference evidence="11" key="2">
    <citation type="submission" date="2018-04" db="EMBL/GenBank/DDBJ databases">
        <authorList>
            <person name="Illikoud N."/>
        </authorList>
    </citation>
    <scope>NUCLEOTIDE SEQUENCE [LARGE SCALE GENOMIC DNA]</scope>
</reference>
<dbReference type="Gene3D" id="1.10.150.20">
    <property type="entry name" value="5' to 3' exonuclease, C-terminal subdomain"/>
    <property type="match status" value="1"/>
</dbReference>
<dbReference type="GO" id="GO:0005524">
    <property type="term" value="F:ATP binding"/>
    <property type="evidence" value="ECO:0007669"/>
    <property type="project" value="InterPro"/>
</dbReference>
<dbReference type="InterPro" id="IPR003583">
    <property type="entry name" value="Hlx-hairpin-Hlx_DNA-bd_motif"/>
</dbReference>
<comment type="caution">
    <text evidence="6">Lacks conserved residue(s) required for the propagation of feature annotation.</text>
</comment>
<keyword evidence="9" id="KW-0547">Nucleotide-binding</keyword>
<dbReference type="GO" id="GO:0006310">
    <property type="term" value="P:DNA recombination"/>
    <property type="evidence" value="ECO:0007669"/>
    <property type="project" value="UniProtKB-UniRule"/>
</dbReference>
<dbReference type="GO" id="GO:0005737">
    <property type="term" value="C:cytoplasm"/>
    <property type="evidence" value="ECO:0007669"/>
    <property type="project" value="UniProtKB-SubCell"/>
</dbReference>
<dbReference type="SUPFAM" id="SSF46929">
    <property type="entry name" value="DNA helicase RuvA subunit, C-terminal domain"/>
    <property type="match status" value="1"/>
</dbReference>
<evidence type="ECO:0000256" key="3">
    <source>
        <dbReference type="ARBA" id="ARBA00023125"/>
    </source>
</evidence>
<evidence type="ECO:0000313" key="10">
    <source>
        <dbReference type="Proteomes" id="UP000243591"/>
    </source>
</evidence>
<protein>
    <recommendedName>
        <fullName evidence="6">Holliday junction branch migration complex subunit RuvA</fullName>
    </recommendedName>
</protein>
<evidence type="ECO:0000256" key="6">
    <source>
        <dbReference type="HAMAP-Rule" id="MF_00031"/>
    </source>
</evidence>
<evidence type="ECO:0000256" key="1">
    <source>
        <dbReference type="ARBA" id="ARBA00022490"/>
    </source>
</evidence>
<dbReference type="NCBIfam" id="TIGR00084">
    <property type="entry name" value="ruvA"/>
    <property type="match status" value="1"/>
</dbReference>
<dbReference type="InterPro" id="IPR000085">
    <property type="entry name" value="RuvA"/>
</dbReference>
<feature type="domain" description="Helix-hairpin-helix DNA-binding motif class 1" evidence="7">
    <location>
        <begin position="72"/>
        <end position="91"/>
    </location>
</feature>
<dbReference type="EMBL" id="CP023483">
    <property type="protein sequence ID" value="ATF25267.1"/>
    <property type="molecule type" value="Genomic_DNA"/>
</dbReference>
<evidence type="ECO:0000256" key="4">
    <source>
        <dbReference type="ARBA" id="ARBA00023172"/>
    </source>
</evidence>
<dbReference type="GO" id="GO:0000400">
    <property type="term" value="F:four-way junction DNA binding"/>
    <property type="evidence" value="ECO:0007669"/>
    <property type="project" value="UniProtKB-UniRule"/>
</dbReference>
<organism evidence="8 10">
    <name type="scientific">Brochothrix thermosphacta</name>
    <name type="common">Microbacterium thermosphactum</name>
    <dbReference type="NCBI Taxonomy" id="2756"/>
    <lineage>
        <taxon>Bacteria</taxon>
        <taxon>Bacillati</taxon>
        <taxon>Bacillota</taxon>
        <taxon>Bacilli</taxon>
        <taxon>Bacillales</taxon>
        <taxon>Listeriaceae</taxon>
        <taxon>Brochothrix</taxon>
    </lineage>
</organism>
<feature type="region of interest" description="Domain III" evidence="6">
    <location>
        <begin position="150"/>
        <end position="196"/>
    </location>
</feature>
<dbReference type="Proteomes" id="UP000243591">
    <property type="component" value="Chromosome"/>
</dbReference>
<dbReference type="SMART" id="SM00278">
    <property type="entry name" value="HhH1"/>
    <property type="match status" value="2"/>
</dbReference>
<dbReference type="Pfam" id="PF14520">
    <property type="entry name" value="HHH_5"/>
    <property type="match status" value="1"/>
</dbReference>
<dbReference type="OrthoDB" id="5293449at2"/>
<evidence type="ECO:0000256" key="5">
    <source>
        <dbReference type="ARBA" id="ARBA00023204"/>
    </source>
</evidence>
<dbReference type="HAMAP" id="MF_00031">
    <property type="entry name" value="DNA_HJ_migration_RuvA"/>
    <property type="match status" value="1"/>
</dbReference>
<keyword evidence="9" id="KW-0378">Hydrolase</keyword>
<comment type="subunit">
    <text evidence="6">Homotetramer. Forms an RuvA(8)-RuvB(12)-Holliday junction (HJ) complex. HJ DNA is sandwiched between 2 RuvA tetramers; dsDNA enters through RuvA and exits via RuvB. An RuvB hexamer assembles on each DNA strand where it exits the tetramer. Each RuvB hexamer is contacted by two RuvA subunits (via domain III) on 2 adjacent RuvB subunits; this complex drives branch migration. In the full resolvosome a probable DNA-RuvA(4)-RuvB(12)-RuvC(2) complex forms which resolves the HJ.</text>
</comment>
<keyword evidence="3 6" id="KW-0238">DNA-binding</keyword>
<dbReference type="InterPro" id="IPR013849">
    <property type="entry name" value="DNA_helicase_Holl-junc_RuvA_I"/>
</dbReference>
<comment type="similarity">
    <text evidence="6">Belongs to the RuvA family.</text>
</comment>
<gene>
    <name evidence="6 9" type="primary">ruvA</name>
    <name evidence="9" type="ORF">BTBSAS_100119</name>
    <name evidence="8" type="ORF">CNY62_02055</name>
</gene>
<dbReference type="GO" id="GO:0009378">
    <property type="term" value="F:four-way junction helicase activity"/>
    <property type="evidence" value="ECO:0007669"/>
    <property type="project" value="InterPro"/>
</dbReference>
<keyword evidence="9" id="KW-0347">Helicase</keyword>
<proteinExistence type="inferred from homology"/>
<dbReference type="InterPro" id="IPR011114">
    <property type="entry name" value="RuvA_C"/>
</dbReference>
<evidence type="ECO:0000313" key="9">
    <source>
        <dbReference type="EMBL" id="SPP26650.1"/>
    </source>
</evidence>
<dbReference type="SUPFAM" id="SSF50249">
    <property type="entry name" value="Nucleic acid-binding proteins"/>
    <property type="match status" value="1"/>
</dbReference>
<dbReference type="Gene3D" id="2.40.50.140">
    <property type="entry name" value="Nucleic acid-binding proteins"/>
    <property type="match status" value="1"/>
</dbReference>
<sequence length="196" mass="21846">MFEYLKGHITYICPLYITVDVQGIGYLVHVPNPFSFTTREGLEEQIFIHHHVREDAETLFGFESREERFLFQKLLSVTGIGPKGAMAIIARGELSLLVAAIEGENEGYLVKFPGIGKKTARQIILDLKGKINDLVPSAKQTTAIVEVHSALSEALLALEALGYSAREIKRVETKMEKLELATTDEYIRAGLKLLTN</sequence>
<accession>A0A1D2L474</accession>
<dbReference type="InterPro" id="IPR012340">
    <property type="entry name" value="NA-bd_OB-fold"/>
</dbReference>
<dbReference type="Gene3D" id="1.10.8.10">
    <property type="entry name" value="DNA helicase RuvA subunit, C-terminal domain"/>
    <property type="match status" value="1"/>
</dbReference>
<dbReference type="InterPro" id="IPR010994">
    <property type="entry name" value="RuvA_2-like"/>
</dbReference>
<dbReference type="GO" id="GO:0016787">
    <property type="term" value="F:hydrolase activity"/>
    <property type="evidence" value="ECO:0007669"/>
    <property type="project" value="UniProtKB-KW"/>
</dbReference>
<keyword evidence="2 6" id="KW-0227">DNA damage</keyword>